<dbReference type="GO" id="GO:0009299">
    <property type="term" value="P:mRNA transcription"/>
    <property type="evidence" value="ECO:0007669"/>
    <property type="project" value="EnsemblFungi"/>
</dbReference>
<dbReference type="GO" id="GO:0031508">
    <property type="term" value="P:pericentric heterochromatin formation"/>
    <property type="evidence" value="ECO:0007669"/>
    <property type="project" value="EnsemblFungi"/>
</dbReference>
<accession>G8JT95</accession>
<dbReference type="GO" id="GO:0099115">
    <property type="term" value="C:chromosome, subtelomeric region"/>
    <property type="evidence" value="ECO:0007669"/>
    <property type="project" value="EnsemblFungi"/>
</dbReference>
<dbReference type="InterPro" id="IPR003000">
    <property type="entry name" value="Sirtuin"/>
</dbReference>
<dbReference type="SUPFAM" id="SSF52467">
    <property type="entry name" value="DHS-like NAD/FAD-binding domain"/>
    <property type="match status" value="1"/>
</dbReference>
<dbReference type="STRING" id="931890.G8JT95"/>
<dbReference type="PANTHER" id="PTHR11085:SF15">
    <property type="entry name" value="NAD-DEPENDENT HISTONE DEACETYLASE HST4"/>
    <property type="match status" value="1"/>
</dbReference>
<dbReference type="PROSITE" id="PS50305">
    <property type="entry name" value="SIRTUIN"/>
    <property type="match status" value="1"/>
</dbReference>
<feature type="domain" description="Deacetylase sirtuin-type" evidence="7">
    <location>
        <begin position="89"/>
        <end position="391"/>
    </location>
</feature>
<dbReference type="Gene3D" id="3.40.50.1220">
    <property type="entry name" value="TPP-binding domain"/>
    <property type="match status" value="1"/>
</dbReference>
<evidence type="ECO:0000256" key="6">
    <source>
        <dbReference type="SAM" id="MobiDB-lite"/>
    </source>
</evidence>
<evidence type="ECO:0000259" key="7">
    <source>
        <dbReference type="PROSITE" id="PS50305"/>
    </source>
</evidence>
<evidence type="ECO:0000256" key="4">
    <source>
        <dbReference type="ARBA" id="ARBA00023027"/>
    </source>
</evidence>
<keyword evidence="4" id="KW-0520">NAD</keyword>
<dbReference type="GO" id="GO:0046872">
    <property type="term" value="F:metal ion binding"/>
    <property type="evidence" value="ECO:0007669"/>
    <property type="project" value="UniProtKB-KW"/>
</dbReference>
<dbReference type="GO" id="GO:0140765">
    <property type="term" value="F:histone H3K56 deacetylase activity, NAD-dependent"/>
    <property type="evidence" value="ECO:0007669"/>
    <property type="project" value="EnsemblFungi"/>
</dbReference>
<evidence type="ECO:0000256" key="1">
    <source>
        <dbReference type="ARBA" id="ARBA00006924"/>
    </source>
</evidence>
<feature type="binding site" evidence="5">
    <location>
        <position position="273"/>
    </location>
    <ligand>
        <name>Zn(2+)</name>
        <dbReference type="ChEBI" id="CHEBI:29105"/>
    </ligand>
</feature>
<dbReference type="GO" id="GO:0000122">
    <property type="term" value="P:negative regulation of transcription by RNA polymerase II"/>
    <property type="evidence" value="ECO:0007669"/>
    <property type="project" value="EnsemblFungi"/>
</dbReference>
<dbReference type="RefSeq" id="XP_003646065.1">
    <property type="nucleotide sequence ID" value="XM_003646017.1"/>
</dbReference>
<dbReference type="OrthoDB" id="2919105at2759"/>
<keyword evidence="2" id="KW-0678">Repressor</keyword>
<keyword evidence="5" id="KW-0479">Metal-binding</keyword>
<feature type="binding site" evidence="5">
    <location>
        <position position="241"/>
    </location>
    <ligand>
        <name>Zn(2+)</name>
        <dbReference type="ChEBI" id="CHEBI:29105"/>
    </ligand>
</feature>
<dbReference type="InterPro" id="IPR026591">
    <property type="entry name" value="Sirtuin_cat_small_dom_sf"/>
</dbReference>
<name>G8JT95_ERECY</name>
<sequence length="391" mass="43556">MGVGKVLDGGETMQYESPKKHKLPITPPSSVEKKQGGKSVAGESSKDVKPKELLPALKMAGVKLKRKPRLKYRPERNSVFCVDDYLNYPQVCGKKDAEFIKYAFMHCKNIVAITGAGISVAAGIPDFRSSDGLFASLKGQAGGSGKRLFDFNYVHSSEEMNIKFNKMISDMHTKCQVLEPTRFHKLLNILSISGRLRRIYTQNIDCIENKLDGISSLEPEAPSKKTPTTIQLHGSINHMSCTKCRKIYDMNTELFKCHEDDLDRSVIPVCPECEEFEAVRAIAGKRSQGVGLLRPYIVLYNEVHPVGEKVGELIMKDLKLKCDCLLIVGTSLKIPGVKTICKQFCNSVRSRKGIILWINRDMPSQSIQDLLGGVDLFVLGDCQDLCQIIEL</sequence>
<dbReference type="HOGENOM" id="CLU_021544_1_2_1"/>
<dbReference type="Gene3D" id="3.30.1600.10">
    <property type="entry name" value="SIR2/SIRT2 'Small Domain"/>
    <property type="match status" value="1"/>
</dbReference>
<dbReference type="GO" id="GO:0005721">
    <property type="term" value="C:pericentric heterochromatin"/>
    <property type="evidence" value="ECO:0007669"/>
    <property type="project" value="EnsemblFungi"/>
</dbReference>
<keyword evidence="5" id="KW-0862">Zinc</keyword>
<dbReference type="KEGG" id="erc:Ecym_4171"/>
<dbReference type="InParanoid" id="G8JT95"/>
<dbReference type="GO" id="GO:0033553">
    <property type="term" value="C:rDNA heterochromatin"/>
    <property type="evidence" value="ECO:0007669"/>
    <property type="project" value="EnsemblFungi"/>
</dbReference>
<dbReference type="GO" id="GO:0046459">
    <property type="term" value="P:short-chain fatty acid metabolic process"/>
    <property type="evidence" value="ECO:0007669"/>
    <property type="project" value="EnsemblFungi"/>
</dbReference>
<feature type="active site" description="Proton acceptor" evidence="5">
    <location>
        <position position="233"/>
    </location>
</feature>
<dbReference type="PANTHER" id="PTHR11085">
    <property type="entry name" value="NAD-DEPENDENT PROTEIN DEACYLASE SIRTUIN-5, MITOCHONDRIAL-RELATED"/>
    <property type="match status" value="1"/>
</dbReference>
<dbReference type="GO" id="GO:0070403">
    <property type="term" value="F:NAD+ binding"/>
    <property type="evidence" value="ECO:0007669"/>
    <property type="project" value="InterPro"/>
</dbReference>
<dbReference type="GO" id="GO:1990414">
    <property type="term" value="P:replication-born double-strand break repair via sister chromatid exchange"/>
    <property type="evidence" value="ECO:0007669"/>
    <property type="project" value="EnsemblFungi"/>
</dbReference>
<dbReference type="EMBL" id="CP002500">
    <property type="protein sequence ID" value="AET39248.1"/>
    <property type="molecule type" value="Genomic_DNA"/>
</dbReference>
<dbReference type="GeneID" id="11472455"/>
<feature type="binding site" evidence="5">
    <location>
        <position position="270"/>
    </location>
    <ligand>
        <name>Zn(2+)</name>
        <dbReference type="ChEBI" id="CHEBI:29105"/>
    </ligand>
</feature>
<comment type="similarity">
    <text evidence="1">Belongs to the sirtuin family. Class I subfamily.</text>
</comment>
<evidence type="ECO:0000256" key="3">
    <source>
        <dbReference type="ARBA" id="ARBA00022679"/>
    </source>
</evidence>
<dbReference type="InterPro" id="IPR029035">
    <property type="entry name" value="DHS-like_NAD/FAD-binding_dom"/>
</dbReference>
<dbReference type="OMA" id="QLHGSIN"/>
<evidence type="ECO:0000256" key="2">
    <source>
        <dbReference type="ARBA" id="ARBA00022491"/>
    </source>
</evidence>
<reference evidence="9" key="1">
    <citation type="journal article" date="2012" name="G3 (Bethesda)">
        <title>Pichia sorbitophila, an interspecies yeast hybrid reveals early steps of genome resolution following polyploidization.</title>
        <authorList>
            <person name="Leh Louis V."/>
            <person name="Despons L."/>
            <person name="Friedrich A."/>
            <person name="Martin T."/>
            <person name="Durrens P."/>
            <person name="Casaregola S."/>
            <person name="Neuveglise C."/>
            <person name="Fairhead C."/>
            <person name="Marck C."/>
            <person name="Cruz J.A."/>
            <person name="Straub M.L."/>
            <person name="Kugler V."/>
            <person name="Sacerdot C."/>
            <person name="Uzunov Z."/>
            <person name="Thierry A."/>
            <person name="Weiss S."/>
            <person name="Bleykasten C."/>
            <person name="De Montigny J."/>
            <person name="Jacques N."/>
            <person name="Jung P."/>
            <person name="Lemaire M."/>
            <person name="Mallet S."/>
            <person name="Morel G."/>
            <person name="Richard G.F."/>
            <person name="Sarkar A."/>
            <person name="Savel G."/>
            <person name="Schacherer J."/>
            <person name="Seret M.L."/>
            <person name="Talla E."/>
            <person name="Samson G."/>
            <person name="Jubin C."/>
            <person name="Poulain J."/>
            <person name="Vacherie B."/>
            <person name="Barbe V."/>
            <person name="Pelletier E."/>
            <person name="Sherman D.J."/>
            <person name="Westhof E."/>
            <person name="Weissenbach J."/>
            <person name="Baret P.V."/>
            <person name="Wincker P."/>
            <person name="Gaillardin C."/>
            <person name="Dujon B."/>
            <person name="Souciet J.L."/>
        </authorList>
    </citation>
    <scope>NUCLEOTIDE SEQUENCE [LARGE SCALE GENOMIC DNA]</scope>
    <source>
        <strain evidence="9">CBS 270.75 / DBVPG 7215 / KCTC 17166 / NRRL Y-17582</strain>
    </source>
</reference>
<proteinExistence type="inferred from homology"/>
<dbReference type="Proteomes" id="UP000006790">
    <property type="component" value="Chromosome 4"/>
</dbReference>
<dbReference type="FunCoup" id="G8JT95">
    <property type="interactions" value="80"/>
</dbReference>
<dbReference type="eggNOG" id="KOG2684">
    <property type="taxonomic scope" value="Eukaryota"/>
</dbReference>
<dbReference type="GO" id="GO:0031934">
    <property type="term" value="C:mating-type region heterochromatin"/>
    <property type="evidence" value="ECO:0007669"/>
    <property type="project" value="EnsemblFungi"/>
</dbReference>
<dbReference type="Pfam" id="PF02146">
    <property type="entry name" value="SIR2"/>
    <property type="match status" value="1"/>
</dbReference>
<evidence type="ECO:0000313" key="8">
    <source>
        <dbReference type="EMBL" id="AET39248.1"/>
    </source>
</evidence>
<dbReference type="InterPro" id="IPR050134">
    <property type="entry name" value="NAD-dep_sirtuin_deacylases"/>
</dbReference>
<dbReference type="GO" id="GO:0005739">
    <property type="term" value="C:mitochondrion"/>
    <property type="evidence" value="ECO:0007669"/>
    <property type="project" value="EnsemblFungi"/>
</dbReference>
<evidence type="ECO:0000313" key="9">
    <source>
        <dbReference type="Proteomes" id="UP000006790"/>
    </source>
</evidence>
<feature type="region of interest" description="Disordered" evidence="6">
    <location>
        <begin position="1"/>
        <end position="47"/>
    </location>
</feature>
<protein>
    <recommendedName>
        <fullName evidence="7">Deacetylase sirtuin-type domain-containing protein</fullName>
    </recommendedName>
</protein>
<evidence type="ECO:0000256" key="5">
    <source>
        <dbReference type="PROSITE-ProRule" id="PRU00236"/>
    </source>
</evidence>
<dbReference type="AlphaFoldDB" id="G8JT95"/>
<gene>
    <name evidence="8" type="ordered locus">Ecym_4171</name>
</gene>
<dbReference type="GO" id="GO:0005730">
    <property type="term" value="C:nucleolus"/>
    <property type="evidence" value="ECO:0007669"/>
    <property type="project" value="EnsemblFungi"/>
</dbReference>
<organism evidence="8 9">
    <name type="scientific">Eremothecium cymbalariae (strain CBS 270.75 / DBVPG 7215 / KCTC 17166 / NRRL Y-17582)</name>
    <name type="common">Yeast</name>
    <dbReference type="NCBI Taxonomy" id="931890"/>
    <lineage>
        <taxon>Eukaryota</taxon>
        <taxon>Fungi</taxon>
        <taxon>Dikarya</taxon>
        <taxon>Ascomycota</taxon>
        <taxon>Saccharomycotina</taxon>
        <taxon>Saccharomycetes</taxon>
        <taxon>Saccharomycetales</taxon>
        <taxon>Saccharomycetaceae</taxon>
        <taxon>Eremothecium</taxon>
    </lineage>
</organism>
<keyword evidence="9" id="KW-1185">Reference proteome</keyword>
<keyword evidence="3" id="KW-0808">Transferase</keyword>
<dbReference type="GO" id="GO:0031509">
    <property type="term" value="P:subtelomeric heterochromatin formation"/>
    <property type="evidence" value="ECO:0007669"/>
    <property type="project" value="EnsemblFungi"/>
</dbReference>
<dbReference type="GO" id="GO:0140861">
    <property type="term" value="P:DNA repair-dependent chromatin remodeling"/>
    <property type="evidence" value="ECO:0007669"/>
    <property type="project" value="EnsemblFungi"/>
</dbReference>
<dbReference type="InterPro" id="IPR026590">
    <property type="entry name" value="Ssirtuin_cat_dom"/>
</dbReference>
<dbReference type="GO" id="GO:0006282">
    <property type="term" value="P:regulation of DNA repair"/>
    <property type="evidence" value="ECO:0007669"/>
    <property type="project" value="TreeGrafter"/>
</dbReference>
<feature type="binding site" evidence="5">
    <location>
        <position position="244"/>
    </location>
    <ligand>
        <name>Zn(2+)</name>
        <dbReference type="ChEBI" id="CHEBI:29105"/>
    </ligand>
</feature>